<dbReference type="PRINTS" id="PR00368">
    <property type="entry name" value="FADPNR"/>
</dbReference>
<dbReference type="EMBL" id="CP031165">
    <property type="protein sequence ID" value="AXV07232.1"/>
    <property type="molecule type" value="Genomic_DNA"/>
</dbReference>
<dbReference type="PIRSF" id="PIRSF000350">
    <property type="entry name" value="Mercury_reductase_MerA"/>
    <property type="match status" value="1"/>
</dbReference>
<evidence type="ECO:0000313" key="14">
    <source>
        <dbReference type="EMBL" id="AXV07232.1"/>
    </source>
</evidence>
<comment type="similarity">
    <text evidence="1 11">Belongs to the class-I pyridine nucleotide-disulfide oxidoreductase family.</text>
</comment>
<keyword evidence="5 11" id="KW-0560">Oxidoreductase</keyword>
<name>A0A346XYD5_9ACTN</name>
<keyword evidence="6" id="KW-1015">Disulfide bond</keyword>
<keyword evidence="2 11" id="KW-0285">Flavoprotein</keyword>
<dbReference type="PRINTS" id="PR00411">
    <property type="entry name" value="PNDRDTASEI"/>
</dbReference>
<protein>
    <submittedName>
        <fullName evidence="14">NADPH-dependent mycothiol reductase Mtr</fullName>
    </submittedName>
</protein>
<organism evidence="14 15">
    <name type="scientific">Euzebya pacifica</name>
    <dbReference type="NCBI Taxonomy" id="1608957"/>
    <lineage>
        <taxon>Bacteria</taxon>
        <taxon>Bacillati</taxon>
        <taxon>Actinomycetota</taxon>
        <taxon>Nitriliruptoria</taxon>
        <taxon>Euzebyales</taxon>
    </lineage>
</organism>
<keyword evidence="7 11" id="KW-0676">Redox-active center</keyword>
<feature type="binding site" evidence="9">
    <location>
        <position position="306"/>
    </location>
    <ligand>
        <name>FAD</name>
        <dbReference type="ChEBI" id="CHEBI:57692"/>
    </ligand>
</feature>
<feature type="domain" description="FAD/NAD(P)-binding" evidence="13">
    <location>
        <begin position="10"/>
        <end position="323"/>
    </location>
</feature>
<dbReference type="AlphaFoldDB" id="A0A346XYD5"/>
<dbReference type="OrthoDB" id="4797035at2"/>
<dbReference type="InterPro" id="IPR001100">
    <property type="entry name" value="Pyr_nuc-diS_OxRdtase"/>
</dbReference>
<evidence type="ECO:0000259" key="12">
    <source>
        <dbReference type="Pfam" id="PF02852"/>
    </source>
</evidence>
<evidence type="ECO:0000256" key="8">
    <source>
        <dbReference type="PIRSR" id="PIRSR000350-2"/>
    </source>
</evidence>
<dbReference type="PROSITE" id="PS00076">
    <property type="entry name" value="PYRIDINE_REDOX_1"/>
    <property type="match status" value="1"/>
</dbReference>
<gene>
    <name evidence="14" type="ORF">DVS28_a2551</name>
</gene>
<dbReference type="Pfam" id="PF07992">
    <property type="entry name" value="Pyr_redox_2"/>
    <property type="match status" value="1"/>
</dbReference>
<feature type="disulfide bond" description="Redox-active" evidence="10">
    <location>
        <begin position="44"/>
        <end position="49"/>
    </location>
</feature>
<proteinExistence type="inferred from homology"/>
<dbReference type="KEGG" id="euz:DVS28_a2551"/>
<comment type="cofactor">
    <cofactor evidence="9">
        <name>FAD</name>
        <dbReference type="ChEBI" id="CHEBI:57692"/>
    </cofactor>
    <text evidence="9">Binds 1 FAD per subunit.</text>
</comment>
<keyword evidence="3 9" id="KW-0274">FAD</keyword>
<evidence type="ECO:0000256" key="9">
    <source>
        <dbReference type="PIRSR" id="PIRSR000350-3"/>
    </source>
</evidence>
<dbReference type="InterPro" id="IPR036188">
    <property type="entry name" value="FAD/NAD-bd_sf"/>
</dbReference>
<keyword evidence="9" id="KW-0547">Nucleotide-binding</keyword>
<dbReference type="GO" id="GO:0000166">
    <property type="term" value="F:nucleotide binding"/>
    <property type="evidence" value="ECO:0007669"/>
    <property type="project" value="UniProtKB-KW"/>
</dbReference>
<dbReference type="Gene3D" id="3.30.390.30">
    <property type="match status" value="1"/>
</dbReference>
<evidence type="ECO:0000259" key="13">
    <source>
        <dbReference type="Pfam" id="PF07992"/>
    </source>
</evidence>
<accession>A0A346XYD5</accession>
<dbReference type="InterPro" id="IPR016156">
    <property type="entry name" value="FAD/NAD-linked_Rdtase_dimer_sf"/>
</dbReference>
<feature type="domain" description="Pyridine nucleotide-disulphide oxidoreductase dimerisation" evidence="12">
    <location>
        <begin position="344"/>
        <end position="451"/>
    </location>
</feature>
<dbReference type="PANTHER" id="PTHR43014:SF5">
    <property type="entry name" value="GLUTATHIONE REDUCTASE (NADPH)"/>
    <property type="match status" value="1"/>
</dbReference>
<feature type="binding site" evidence="9">
    <location>
        <position position="265"/>
    </location>
    <ligand>
        <name>NAD(+)</name>
        <dbReference type="ChEBI" id="CHEBI:57540"/>
    </ligand>
</feature>
<dbReference type="Gene3D" id="3.50.50.60">
    <property type="entry name" value="FAD/NAD(P)-binding domain"/>
    <property type="match status" value="2"/>
</dbReference>
<evidence type="ECO:0000256" key="5">
    <source>
        <dbReference type="ARBA" id="ARBA00023002"/>
    </source>
</evidence>
<reference evidence="14 15" key="1">
    <citation type="submission" date="2018-09" db="EMBL/GenBank/DDBJ databases">
        <title>Complete genome sequence of Euzebya sp. DY32-46 isolated from seawater of Pacific Ocean.</title>
        <authorList>
            <person name="Xu L."/>
            <person name="Wu Y.-H."/>
            <person name="Xu X.-W."/>
        </authorList>
    </citation>
    <scope>NUCLEOTIDE SEQUENCE [LARGE SCALE GENOMIC DNA]</scope>
    <source>
        <strain evidence="14 15">DY32-46</strain>
    </source>
</reference>
<dbReference type="Pfam" id="PF02852">
    <property type="entry name" value="Pyr_redox_dim"/>
    <property type="match status" value="1"/>
</dbReference>
<dbReference type="SUPFAM" id="SSF51905">
    <property type="entry name" value="FAD/NAD(P)-binding domain"/>
    <property type="match status" value="1"/>
</dbReference>
<evidence type="ECO:0000256" key="10">
    <source>
        <dbReference type="PIRSR" id="PIRSR000350-4"/>
    </source>
</evidence>
<evidence type="ECO:0000256" key="6">
    <source>
        <dbReference type="ARBA" id="ARBA00023157"/>
    </source>
</evidence>
<dbReference type="GO" id="GO:0016668">
    <property type="term" value="F:oxidoreductase activity, acting on a sulfur group of donors, NAD(P) as acceptor"/>
    <property type="evidence" value="ECO:0007669"/>
    <property type="project" value="InterPro"/>
</dbReference>
<feature type="binding site" evidence="9">
    <location>
        <position position="53"/>
    </location>
    <ligand>
        <name>FAD</name>
        <dbReference type="ChEBI" id="CHEBI:57692"/>
    </ligand>
</feature>
<evidence type="ECO:0000256" key="3">
    <source>
        <dbReference type="ARBA" id="ARBA00022827"/>
    </source>
</evidence>
<evidence type="ECO:0000256" key="11">
    <source>
        <dbReference type="RuleBase" id="RU003691"/>
    </source>
</evidence>
<sequence length="458" mass="48983">MPSTAQPHYDLAILGTGSGNSIPNEAMEDWRIAIIEPDVFGGTCLNRGCIPSKMFVHAADVGRTIRTADRFGVHGTFEGADWPAIRDRVFGRIDPIAAGGEAYRRELPNIDVYDHPARFVGERTLRTGDTTLTADRVVLAAGTRPFVPTIDGIDDVDFHTSDSIMRLDALPDRLVVIGGGAVAAEMAHVFDGLGSSVTMLVRGPRLLGEEEPEIGDALTERFRERGIDVRTATVAKAATSSGGVVSLELDTGGSLDTDVLLLAAGRRSNGDRMDLPAGGVTADAQHRPLVDEYMRTDAEGVWALGDLAAPHHDLKHVANAHAKAIQHNLLHPDAPIAPTLPNQPRATFTDPEVASVGMLEEEARHTGRRIVVGRRDYAGTAYGWALEDTTSFAKVVADGDTREILGAHIIGPMASILLQPLVQAMTFGQTVEQVATGVVWPHPALTEVVEQVLLEVPA</sequence>
<keyword evidence="4" id="KW-0521">NADP</keyword>
<dbReference type="InterPro" id="IPR012999">
    <property type="entry name" value="Pyr_OxRdtase_I_AS"/>
</dbReference>
<evidence type="ECO:0000256" key="7">
    <source>
        <dbReference type="ARBA" id="ARBA00023284"/>
    </source>
</evidence>
<dbReference type="Proteomes" id="UP000264006">
    <property type="component" value="Chromosome"/>
</dbReference>
<evidence type="ECO:0000313" key="15">
    <source>
        <dbReference type="Proteomes" id="UP000264006"/>
    </source>
</evidence>
<dbReference type="RefSeq" id="WP_114591756.1">
    <property type="nucleotide sequence ID" value="NZ_CP031165.1"/>
</dbReference>
<keyword evidence="15" id="KW-1185">Reference proteome</keyword>
<keyword evidence="9" id="KW-0520">NAD</keyword>
<dbReference type="InterPro" id="IPR023753">
    <property type="entry name" value="FAD/NAD-binding_dom"/>
</dbReference>
<evidence type="ECO:0000256" key="2">
    <source>
        <dbReference type="ARBA" id="ARBA00022630"/>
    </source>
</evidence>
<dbReference type="NCBIfam" id="NF005884">
    <property type="entry name" value="PRK07846.1"/>
    <property type="match status" value="1"/>
</dbReference>
<dbReference type="PANTHER" id="PTHR43014">
    <property type="entry name" value="MERCURIC REDUCTASE"/>
    <property type="match status" value="1"/>
</dbReference>
<dbReference type="SUPFAM" id="SSF55424">
    <property type="entry name" value="FAD/NAD-linked reductases, dimerisation (C-terminal) domain"/>
    <property type="match status" value="1"/>
</dbReference>
<dbReference type="InterPro" id="IPR004099">
    <property type="entry name" value="Pyr_nucl-diS_OxRdtase_dimer"/>
</dbReference>
<feature type="active site" description="Proton acceptor" evidence="8">
    <location>
        <position position="442"/>
    </location>
</feature>
<evidence type="ECO:0000256" key="1">
    <source>
        <dbReference type="ARBA" id="ARBA00007532"/>
    </source>
</evidence>
<evidence type="ECO:0000256" key="4">
    <source>
        <dbReference type="ARBA" id="ARBA00022857"/>
    </source>
</evidence>
<feature type="binding site" evidence="9">
    <location>
        <begin position="178"/>
        <end position="185"/>
    </location>
    <ligand>
        <name>NAD(+)</name>
        <dbReference type="ChEBI" id="CHEBI:57540"/>
    </ligand>
</feature>